<protein>
    <recommendedName>
        <fullName evidence="3">Knl1 C-terminal RWD domain-containing protein</fullName>
    </recommendedName>
</protein>
<accession>A0A3Q1JIS5</accession>
<gene>
    <name evidence="4" type="primary">KNL1</name>
</gene>
<reference evidence="4" key="2">
    <citation type="submission" date="2025-08" db="UniProtKB">
        <authorList>
            <consortium name="Ensembl"/>
        </authorList>
    </citation>
    <scope>IDENTIFICATION</scope>
</reference>
<dbReference type="GeneID" id="113149714"/>
<dbReference type="Pfam" id="PF19221">
    <property type="entry name" value="MELT"/>
    <property type="match status" value="10"/>
</dbReference>
<dbReference type="GO" id="GO:0005634">
    <property type="term" value="C:nucleus"/>
    <property type="evidence" value="ECO:0007669"/>
    <property type="project" value="TreeGrafter"/>
</dbReference>
<evidence type="ECO:0000256" key="2">
    <source>
        <dbReference type="SAM" id="MobiDB-lite"/>
    </source>
</evidence>
<reference evidence="4" key="3">
    <citation type="submission" date="2025-09" db="UniProtKB">
        <authorList>
            <consortium name="Ensembl"/>
        </authorList>
    </citation>
    <scope>IDENTIFICATION</scope>
</reference>
<reference evidence="4" key="1">
    <citation type="submission" date="2021-04" db="EMBL/GenBank/DDBJ databases">
        <authorList>
            <consortium name="Wellcome Sanger Institute Data Sharing"/>
        </authorList>
    </citation>
    <scope>NUCLEOTIDE SEQUENCE [LARGE SCALE GENOMIC DNA]</scope>
</reference>
<dbReference type="Ensembl" id="ENSATET00000031154.2">
    <property type="protein sequence ID" value="ENSATEP00000030693.2"/>
    <property type="gene ID" value="ENSATEG00000021191.2"/>
</dbReference>
<feature type="coiled-coil region" evidence="1">
    <location>
        <begin position="1495"/>
        <end position="1557"/>
    </location>
</feature>
<dbReference type="RefSeq" id="XP_026197741.1">
    <property type="nucleotide sequence ID" value="XM_026341956.1"/>
</dbReference>
<evidence type="ECO:0000313" key="4">
    <source>
        <dbReference type="Ensembl" id="ENSATEP00000030693.2"/>
    </source>
</evidence>
<name>A0A3Q1JIS5_ANATE</name>
<dbReference type="Proteomes" id="UP000265040">
    <property type="component" value="Chromosome 24"/>
</dbReference>
<feature type="compositionally biased region" description="Low complexity" evidence="2">
    <location>
        <begin position="369"/>
        <end position="380"/>
    </location>
</feature>
<dbReference type="GO" id="GO:0034501">
    <property type="term" value="P:protein localization to kinetochore"/>
    <property type="evidence" value="ECO:0007669"/>
    <property type="project" value="InterPro"/>
</dbReference>
<dbReference type="OrthoDB" id="6132334at2759"/>
<dbReference type="GO" id="GO:0051301">
    <property type="term" value="P:cell division"/>
    <property type="evidence" value="ECO:0007669"/>
    <property type="project" value="InterPro"/>
</dbReference>
<feature type="region of interest" description="Disordered" evidence="2">
    <location>
        <begin position="1007"/>
        <end position="1044"/>
    </location>
</feature>
<proteinExistence type="predicted"/>
<evidence type="ECO:0000256" key="1">
    <source>
        <dbReference type="SAM" id="Coils"/>
    </source>
</evidence>
<feature type="compositionally biased region" description="Polar residues" evidence="2">
    <location>
        <begin position="355"/>
        <end position="368"/>
    </location>
</feature>
<keyword evidence="5" id="KW-1185">Reference proteome</keyword>
<dbReference type="GO" id="GO:0008608">
    <property type="term" value="P:attachment of spindle microtubules to kinetochore"/>
    <property type="evidence" value="ECO:0007669"/>
    <property type="project" value="InterPro"/>
</dbReference>
<evidence type="ECO:0000259" key="3">
    <source>
        <dbReference type="Pfam" id="PF18210"/>
    </source>
</evidence>
<organism evidence="4 5">
    <name type="scientific">Anabas testudineus</name>
    <name type="common">Climbing perch</name>
    <name type="synonym">Anthias testudineus</name>
    <dbReference type="NCBI Taxonomy" id="64144"/>
    <lineage>
        <taxon>Eukaryota</taxon>
        <taxon>Metazoa</taxon>
        <taxon>Chordata</taxon>
        <taxon>Craniata</taxon>
        <taxon>Vertebrata</taxon>
        <taxon>Euteleostomi</taxon>
        <taxon>Actinopterygii</taxon>
        <taxon>Neopterygii</taxon>
        <taxon>Teleostei</taxon>
        <taxon>Neoteleostei</taxon>
        <taxon>Acanthomorphata</taxon>
        <taxon>Anabantaria</taxon>
        <taxon>Anabantiformes</taxon>
        <taxon>Anabantoidei</taxon>
        <taxon>Anabantidae</taxon>
        <taxon>Anabas</taxon>
    </lineage>
</organism>
<dbReference type="PANTHER" id="PTHR16520:SF3">
    <property type="entry name" value="KINETOCHORE SCAFFOLD 1"/>
    <property type="match status" value="1"/>
</dbReference>
<feature type="domain" description="Knl1 C-terminal RWD" evidence="3">
    <location>
        <begin position="1540"/>
        <end position="1692"/>
    </location>
</feature>
<feature type="compositionally biased region" description="Low complexity" evidence="2">
    <location>
        <begin position="1017"/>
        <end position="1029"/>
    </location>
</feature>
<dbReference type="InterPro" id="IPR040850">
    <property type="entry name" value="Knl1_RWD_C"/>
</dbReference>
<sequence length="1790" mass="198971">MEPLESAKNEESSGFSKRRISSILKVPRKSAKFPDPDQQEYTVECVKPVEKRGSRRVSFAPANDVLLFSNDVKKASPGRSPLQELLTATAETTKNRVHVAAAEDGIQQIMGMETLLKAPLHASHQRDRVNLGIGQDFGEKTMMFSTDDAFMDMTHSHTINIANDAEFPADIHLQEYGVLPNSGERTTTSTAENKSMDMTLGHTVRITSGSESLPSGRNIDLSVEKKNRSSSLACLDPEFENFLASLSKSGGPLVNPVITKISPVGTSSEVKNCSLAQNKTEMNDVDKENQIPTSASFALDKSRTSRKIGESSYGRALCPEDNMSMDITEAQTGRIQGSDDDDFFRCLFPSQEMYSQSDKRVSQTSEMTSKQQQSSSVLSSPDPKDTASLRNHFLHASHQNHKINFEEIDQCREKTVFAADDDFMDMTQSHTANIASGLLAPQQIAADGLDLGFKQFLASQSKSSGLSANPAITRVTPSAKALSAQDCEIVRRAQMTSGQKNRKTLSSYEGMETTLKTSLKTDKLQRHQVKFDTDDNCGEKTVRFTANDAAMDVTQSHTVNIATTFEPQSCHNLDFIPTCEEKTVRFASDDAAMDVTQSHTVNIATAFEPKLCHNLDLLPINGDKTMRFAANEACMDVTRSHTVNIAANLELTSQQNSDFLPTCGEKTVRFTASDAAMDVTQSHTVSIAAAFEPQSCQNAKLLHTSGEKTLRFSANDACMDVTRSHTVNIATNLKLGSHQNGDSLSTSGEKTVRFTASDAAMDITQSQTVSIAAAFEPQLCQNADLIPSSREKTITFTSTDSAMDVTQSHTVNISSNSGLDSVHPHQGSDIISTHSNMDLPLTVKKTKGGLHKNAFSSAYSLDPGFNNVLPRTSGLLVNPVITKAVAPAAPSPQESLDTNGYLDYCVNTESEATGTMEKPENGAKTDCIEDNVGIDLTEVKRSSILAQTCTDDLSQRVTSKQDLYPESNYLKKTEAPFQPSSEGPVSSDGFEILHHPDSLDANKTETRKETQISNEISPVSQATSSSPSAIERDTDTLCSQKSRRKSLANLQSKIRRLSHMINTSPEDVVMSSHTVPLPQLNYDLDKNQTDKTRCLPVGEPGLEIGLLNAEDGTQAHCLKEEEERASITATPFNLKTKQLMSRLSVGGFKPKLPQRSKPDGPKKMNSMREHTKTITVNVTSQLSSFDNDVSDIYDEELGSCEDVSETLDTRSPQKSCDKLSCSQEFDTDEPLDEYLFEEDFISGVQGQKRPLGQDEINTEDEKRVKTSTEMTTDTADAIHREMEFLSHGLECDGNVTTAPTMTTQTTDFSNSTHTASRCEATFESTFKHSMFESQLEEYASDVQKKFDDGTVTVSEFFKLFNIDFVIHNPRQSVLPGRLSSDTDRTPMDLLKDRHINRPKQMVYETDVLNLTEKVEGLKVRMRDLEKPLKFVNRPLWEEMRNLSEKELKSFGAKLKERNNFFRKTSKTDSHEMKEVLYSNLVQANLRDQQALKETIEKADEMIKSLDDCIHELETELASVEENGLDGKPSLKSRQEELKKVTEALAHNERQVSELEIQKKQSSHHLSRLKTETRNLENHITVLHTVNEWKLGKKADNRMVYTFLYDTMNVKVVYEKSSGKNADNGPEKKISDITFKFSLNDETAGYNARFVHKLLSQYIEEESAWVKKYPTSRHVPKLLHDVGLVVSRCRLLGEELRLLKMWGSLRLDILDISSVDTQVHIVFSSLKKFAKFEVVLSVSLINELYVLQLHSFKNKIGNTTIQQIEEIVASFSPGRKLLTKVVKKIHENLLR</sequence>
<dbReference type="PANTHER" id="PTHR16520">
    <property type="entry name" value="KINETOCHORE SCAFFOLD 1"/>
    <property type="match status" value="1"/>
</dbReference>
<dbReference type="GeneTree" id="ENSGT00410000025918"/>
<keyword evidence="1" id="KW-0175">Coiled coil</keyword>
<dbReference type="InterPro" id="IPR043651">
    <property type="entry name" value="KNL1_MELT_rpt"/>
</dbReference>
<feature type="region of interest" description="Disordered" evidence="2">
    <location>
        <begin position="1147"/>
        <end position="1166"/>
    </location>
</feature>
<dbReference type="Pfam" id="PF18210">
    <property type="entry name" value="Knl1_RWD_C"/>
    <property type="match status" value="1"/>
</dbReference>
<dbReference type="STRING" id="64144.ENSATEP00000030693"/>
<feature type="compositionally biased region" description="Basic and acidic residues" evidence="2">
    <location>
        <begin position="1156"/>
        <end position="1166"/>
    </location>
</feature>
<feature type="region of interest" description="Disordered" evidence="2">
    <location>
        <begin position="355"/>
        <end position="388"/>
    </location>
</feature>
<dbReference type="CDD" id="cd22817">
    <property type="entry name" value="DRWD-N_Knl1"/>
    <property type="match status" value="1"/>
</dbReference>
<dbReference type="InParanoid" id="A0A3Q1JIS5"/>
<dbReference type="InterPro" id="IPR037388">
    <property type="entry name" value="Blinkin"/>
</dbReference>
<evidence type="ECO:0000313" key="5">
    <source>
        <dbReference type="Proteomes" id="UP000265040"/>
    </source>
</evidence>
<dbReference type="CDD" id="cd21853">
    <property type="entry name" value="KNL1_NTD"/>
    <property type="match status" value="1"/>
</dbReference>